<dbReference type="InterPro" id="IPR009072">
    <property type="entry name" value="Histone-fold"/>
</dbReference>
<evidence type="ECO:0000313" key="10">
    <source>
        <dbReference type="Proteomes" id="UP000077521"/>
    </source>
</evidence>
<dbReference type="GO" id="GO:0001228">
    <property type="term" value="F:DNA-binding transcription activator activity, RNA polymerase II-specific"/>
    <property type="evidence" value="ECO:0007669"/>
    <property type="project" value="TreeGrafter"/>
</dbReference>
<reference evidence="9" key="2">
    <citation type="journal article" date="2019" name="IMA Fungus">
        <title>Genome sequencing and comparison of five Tilletia species to identify candidate genes for the detection of regulated species infecting wheat.</title>
        <authorList>
            <person name="Nguyen H.D.T."/>
            <person name="Sultana T."/>
            <person name="Kesanakurti P."/>
            <person name="Hambleton S."/>
        </authorList>
    </citation>
    <scope>NUCLEOTIDE SEQUENCE</scope>
    <source>
        <strain evidence="9">DAOMC 236416</strain>
    </source>
</reference>
<dbReference type="EMBL" id="LWDF02000058">
    <property type="protein sequence ID" value="KAE8258749.1"/>
    <property type="molecule type" value="Genomic_DNA"/>
</dbReference>
<dbReference type="SUPFAM" id="SSF47113">
    <property type="entry name" value="Histone-fold"/>
    <property type="match status" value="1"/>
</dbReference>
<evidence type="ECO:0000256" key="1">
    <source>
        <dbReference type="ARBA" id="ARBA00004123"/>
    </source>
</evidence>
<keyword evidence="10" id="KW-1185">Reference proteome</keyword>
<keyword evidence="3" id="KW-0238">DNA-binding</keyword>
<organism evidence="9 10">
    <name type="scientific">Tilletia indica</name>
    <dbReference type="NCBI Taxonomy" id="43049"/>
    <lineage>
        <taxon>Eukaryota</taxon>
        <taxon>Fungi</taxon>
        <taxon>Dikarya</taxon>
        <taxon>Basidiomycota</taxon>
        <taxon>Ustilaginomycotina</taxon>
        <taxon>Exobasidiomycetes</taxon>
        <taxon>Tilletiales</taxon>
        <taxon>Tilletiaceae</taxon>
        <taxon>Tilletia</taxon>
    </lineage>
</organism>
<accession>A0A177TH68</accession>
<dbReference type="PANTHER" id="PTHR10252">
    <property type="entry name" value="HISTONE-LIKE TRANSCRIPTION FACTOR CCAAT-RELATED"/>
    <property type="match status" value="1"/>
</dbReference>
<feature type="region of interest" description="Disordered" evidence="7">
    <location>
        <begin position="1"/>
        <end position="25"/>
    </location>
</feature>
<proteinExistence type="inferred from homology"/>
<dbReference type="GO" id="GO:0046982">
    <property type="term" value="F:protein heterodimerization activity"/>
    <property type="evidence" value="ECO:0007669"/>
    <property type="project" value="InterPro"/>
</dbReference>
<dbReference type="Proteomes" id="UP000077521">
    <property type="component" value="Unassembled WGS sequence"/>
</dbReference>
<feature type="compositionally biased region" description="Polar residues" evidence="7">
    <location>
        <begin position="95"/>
        <end position="104"/>
    </location>
</feature>
<dbReference type="AlphaFoldDB" id="A0A177TH68"/>
<feature type="compositionally biased region" description="Low complexity" evidence="7">
    <location>
        <begin position="7"/>
        <end position="21"/>
    </location>
</feature>
<keyword evidence="5" id="KW-0539">Nucleus</keyword>
<dbReference type="FunFam" id="1.10.20.10:FF:000062">
    <property type="entry name" value="Nuclear transcription factor Y subunit C"/>
    <property type="match status" value="1"/>
</dbReference>
<evidence type="ECO:0000256" key="3">
    <source>
        <dbReference type="ARBA" id="ARBA00023125"/>
    </source>
</evidence>
<feature type="region of interest" description="Disordered" evidence="7">
    <location>
        <begin position="61"/>
        <end position="106"/>
    </location>
</feature>
<feature type="domain" description="Transcription factor CBF/NF-Y/archaeal histone" evidence="8">
    <location>
        <begin position="114"/>
        <end position="176"/>
    </location>
</feature>
<evidence type="ECO:0000313" key="9">
    <source>
        <dbReference type="EMBL" id="KAE8258749.1"/>
    </source>
</evidence>
<evidence type="ECO:0000256" key="4">
    <source>
        <dbReference type="ARBA" id="ARBA00023163"/>
    </source>
</evidence>
<comment type="caution">
    <text evidence="9">The sequence shown here is derived from an EMBL/GenBank/DDBJ whole genome shotgun (WGS) entry which is preliminary data.</text>
</comment>
<dbReference type="Gene3D" id="1.10.20.10">
    <property type="entry name" value="Histone, subunit A"/>
    <property type="match status" value="1"/>
</dbReference>
<dbReference type="InterPro" id="IPR003958">
    <property type="entry name" value="CBFA_NFYB_domain"/>
</dbReference>
<gene>
    <name evidence="9" type="ORF">A4X13_0g1473</name>
</gene>
<keyword evidence="2" id="KW-0805">Transcription regulation</keyword>
<evidence type="ECO:0000256" key="6">
    <source>
        <dbReference type="ARBA" id="ARBA00038129"/>
    </source>
</evidence>
<name>A0A177TH68_9BASI</name>
<evidence type="ECO:0000256" key="7">
    <source>
        <dbReference type="SAM" id="MobiDB-lite"/>
    </source>
</evidence>
<comment type="similarity">
    <text evidence="6">Belongs to the NFYC/HAP5 subunit family.</text>
</comment>
<reference evidence="9" key="1">
    <citation type="submission" date="2016-04" db="EMBL/GenBank/DDBJ databases">
        <authorList>
            <person name="Nguyen H.D."/>
            <person name="Samba Siva P."/>
            <person name="Cullis J."/>
            <person name="Levesque C.A."/>
            <person name="Hambleton S."/>
        </authorList>
    </citation>
    <scope>NUCLEOTIDE SEQUENCE</scope>
    <source>
        <strain evidence="9">DAOMC 236416</strain>
    </source>
</reference>
<evidence type="ECO:0000256" key="5">
    <source>
        <dbReference type="ARBA" id="ARBA00023242"/>
    </source>
</evidence>
<protein>
    <recommendedName>
        <fullName evidence="8">Transcription factor CBF/NF-Y/archaeal histone domain-containing protein</fullName>
    </recommendedName>
</protein>
<sequence length="208" mass="22189">MSEPAKSKAANAPAAATQADATVRSGQSLDDFQRAFWSHQIKVVESDDMDSLLIRVGTSLNSTSGHHTRESASPGASHSAQIGEPGPSEGRRSRPTSAVISSAPGTGRLEPFPIPLARIKKVIKSNDEVSMVSSEAPVLLARACEILIADLTSRAFLIADSHRRRTIQRSDVRDAIAQTDVFDFAIDVLPRDPVTAAPNTFDQSSTSI</sequence>
<dbReference type="PANTHER" id="PTHR10252:SF8">
    <property type="entry name" value="NUCLEAR TRANSCRIPTION FACTOR Y SUBUNIT GAMMA"/>
    <property type="match status" value="1"/>
</dbReference>
<keyword evidence="4" id="KW-0804">Transcription</keyword>
<dbReference type="Pfam" id="PF00808">
    <property type="entry name" value="CBFD_NFYB_HMF"/>
    <property type="match status" value="1"/>
</dbReference>
<comment type="subcellular location">
    <subcellularLocation>
        <location evidence="1">Nucleus</location>
    </subcellularLocation>
</comment>
<evidence type="ECO:0000259" key="8">
    <source>
        <dbReference type="Pfam" id="PF00808"/>
    </source>
</evidence>
<dbReference type="GO" id="GO:0000978">
    <property type="term" value="F:RNA polymerase II cis-regulatory region sequence-specific DNA binding"/>
    <property type="evidence" value="ECO:0007669"/>
    <property type="project" value="TreeGrafter"/>
</dbReference>
<evidence type="ECO:0000256" key="2">
    <source>
        <dbReference type="ARBA" id="ARBA00023015"/>
    </source>
</evidence>
<dbReference type="InterPro" id="IPR050568">
    <property type="entry name" value="Transcr_DNA_Rep_Reg"/>
</dbReference>
<dbReference type="GO" id="GO:0016602">
    <property type="term" value="C:CCAAT-binding factor complex"/>
    <property type="evidence" value="ECO:0007669"/>
    <property type="project" value="TreeGrafter"/>
</dbReference>
<dbReference type="CDD" id="cd22908">
    <property type="entry name" value="HFD_NFYC-like"/>
    <property type="match status" value="1"/>
</dbReference>